<organism evidence="5 6">
    <name type="scientific">Aquella oligotrophica</name>
    <dbReference type="NCBI Taxonomy" id="2067065"/>
    <lineage>
        <taxon>Bacteria</taxon>
        <taxon>Pseudomonadati</taxon>
        <taxon>Pseudomonadota</taxon>
        <taxon>Betaproteobacteria</taxon>
        <taxon>Neisseriales</taxon>
        <taxon>Neisseriaceae</taxon>
        <taxon>Aquella</taxon>
    </lineage>
</organism>
<evidence type="ECO:0000256" key="3">
    <source>
        <dbReference type="ARBA" id="ARBA00022985"/>
    </source>
</evidence>
<dbReference type="KEGG" id="nba:CUN60_04590"/>
<dbReference type="AlphaFoldDB" id="A0A2I7N551"/>
<dbReference type="EMBL" id="CP024847">
    <property type="protein sequence ID" value="AUR51596.1"/>
    <property type="molecule type" value="Genomic_DNA"/>
</dbReference>
<proteinExistence type="predicted"/>
<reference evidence="6" key="1">
    <citation type="submission" date="2017-11" db="EMBL/GenBank/DDBJ databases">
        <authorList>
            <person name="Chan K.G."/>
            <person name="Lee L.S."/>
        </authorList>
    </citation>
    <scope>NUCLEOTIDE SEQUENCE [LARGE SCALE GENOMIC DNA]</scope>
    <source>
        <strain evidence="6">DSM 100970</strain>
    </source>
</reference>
<feature type="domain" description="Glycosyl transferase family 25" evidence="4">
    <location>
        <begin position="390"/>
        <end position="451"/>
    </location>
</feature>
<dbReference type="UniPathway" id="UPA00820"/>
<comment type="pathway">
    <text evidence="1">Bacterial outer membrane biogenesis; lipooligosaccharide biosynthesis.</text>
</comment>
<dbReference type="GO" id="GO:0009103">
    <property type="term" value="P:lipopolysaccharide biosynthetic process"/>
    <property type="evidence" value="ECO:0007669"/>
    <property type="project" value="UniProtKB-KW"/>
</dbReference>
<evidence type="ECO:0000313" key="5">
    <source>
        <dbReference type="EMBL" id="AUR51596.1"/>
    </source>
</evidence>
<gene>
    <name evidence="5" type="ORF">CUN60_04590</name>
</gene>
<dbReference type="UniPathway" id="UPA00501"/>
<accession>A0A2I7N551</accession>
<keyword evidence="6" id="KW-1185">Reference proteome</keyword>
<evidence type="ECO:0000313" key="6">
    <source>
        <dbReference type="Proteomes" id="UP000236655"/>
    </source>
</evidence>
<evidence type="ECO:0000259" key="4">
    <source>
        <dbReference type="Pfam" id="PF01755"/>
    </source>
</evidence>
<dbReference type="InterPro" id="IPR002654">
    <property type="entry name" value="Glyco_trans_25"/>
</dbReference>
<dbReference type="OrthoDB" id="8553932at2"/>
<dbReference type="Pfam" id="PF01755">
    <property type="entry name" value="Glyco_transf_25"/>
    <property type="match status" value="1"/>
</dbReference>
<sequence>MTKAMLHTIRKYIAHIYRFIKTPNKQQSIEKLKNLINEKGIVSGIQSYLDYLHMEEKIYEESLLFQKNSGSVVILTTLHCLYIANLIKHNLSNIGIEADIILRKPENGYSYKLHYVICPQIFDELPEFYIAFQLEQSVNSRWFTDKYFELLNSAKAIFDYSLINVDFLLANKIPFSKVYYLPIYYFNNYSTYLNLANSVEEEYDVVFYGDPNNSRRQYFLEMIQQYYSVKIVKEVFGVELYKELLKAKIIINIHYYEGALLETTRLYESLALDRLIISEKSVDQMYHQELEEIIDFVEIGDAAKMVDKIGFWLKNEQLRHEKIAANKEKLTKLQNQFTFYFYRYLLSVDLITFDEFWQHCGNQIIFDKNFYCLSLPESLARRKDFIKDNKYGAQIYNGLRHNLGWVGCGLSFKSLIKRAKEQNLEYVIICEDDVEFYSDFADKLKQILGYLNTHDNWGVFSGLLADLHPDTKILEIDEHDGIEYIFINKLISMVFNIYHKSVFDIILNWDERLRDPHTNTIDKFIESYDIKVITTLPYLVGHKESLDSTIWGFQNTQYNELITKSITALQQKVSDYKLVNNK</sequence>
<name>A0A2I7N551_9NEIS</name>
<dbReference type="InterPro" id="IPR029044">
    <property type="entry name" value="Nucleotide-diphossugar_trans"/>
</dbReference>
<dbReference type="RefSeq" id="WP_102950895.1">
    <property type="nucleotide sequence ID" value="NZ_CP024847.1"/>
</dbReference>
<evidence type="ECO:0000256" key="1">
    <source>
        <dbReference type="ARBA" id="ARBA00005068"/>
    </source>
</evidence>
<keyword evidence="3" id="KW-0448">Lipopolysaccharide biosynthesis</keyword>
<evidence type="ECO:0000256" key="2">
    <source>
        <dbReference type="ARBA" id="ARBA00005222"/>
    </source>
</evidence>
<dbReference type="Proteomes" id="UP000236655">
    <property type="component" value="Chromosome"/>
</dbReference>
<protein>
    <recommendedName>
        <fullName evidence="4">Glycosyl transferase family 25 domain-containing protein</fullName>
    </recommendedName>
</protein>
<comment type="pathway">
    <text evidence="2">Glycan metabolism; lacto-N-neotetraose biosynthesis.</text>
</comment>
<dbReference type="SUPFAM" id="SSF53448">
    <property type="entry name" value="Nucleotide-diphospho-sugar transferases"/>
    <property type="match status" value="1"/>
</dbReference>